<dbReference type="EMBL" id="JATM01000001">
    <property type="protein sequence ID" value="OOL19485.1"/>
    <property type="molecule type" value="Genomic_DNA"/>
</dbReference>
<sequence>MMRQAVLVTRPEPGLSETVSAVQAQGWRAIASPVMTMRQMPPIEDHPCRAMLVTSSQALPFLVKQDRDRLLLTVGNRTAQRAEAMGFRCVEAASGTQEGLEALCRQKNLYGSDLLLACGRGRHGQPYGVDLAVKLGAQRVEAYQVQPVEHLSGAALEALATGELEAVLFYSSETVSLFMELCPPELHDRLGQCRAICFSQAIAKRAESMGQWGCIEVGSPLTVLGKRHEKRRTI</sequence>
<evidence type="ECO:0000313" key="2">
    <source>
        <dbReference type="EMBL" id="OOL19485.1"/>
    </source>
</evidence>
<accession>A0A1S8GR74</accession>
<protein>
    <recommendedName>
        <fullName evidence="1">Tetrapyrrole biosynthesis uroporphyrinogen III synthase domain-containing protein</fullName>
    </recommendedName>
</protein>
<proteinExistence type="predicted"/>
<evidence type="ECO:0000313" key="3">
    <source>
        <dbReference type="Proteomes" id="UP000200980"/>
    </source>
</evidence>
<dbReference type="Pfam" id="PF02602">
    <property type="entry name" value="HEM4"/>
    <property type="match status" value="1"/>
</dbReference>
<dbReference type="AlphaFoldDB" id="A0A1S8GR74"/>
<feature type="domain" description="Tetrapyrrole biosynthesis uroporphyrinogen III synthase" evidence="1">
    <location>
        <begin position="17"/>
        <end position="210"/>
    </location>
</feature>
<dbReference type="CDD" id="cd06578">
    <property type="entry name" value="HemD"/>
    <property type="match status" value="1"/>
</dbReference>
<gene>
    <name evidence="2" type="ORF">AL01_00370</name>
</gene>
<reference evidence="2 3" key="1">
    <citation type="journal article" date="2016" name="PLoS ONE">
        <title>Whole-Genome Sequence Analysis of Bombella intestini LMG 28161T, a Novel Acetic Acid Bacterium Isolated from the Crop of a Red-Tailed Bumble Bee, Bombus lapidarius.</title>
        <authorList>
            <person name="Li L."/>
            <person name="Illeghems K."/>
            <person name="Van Kerrebroeck S."/>
            <person name="Borremans W."/>
            <person name="Cleenwerck I."/>
            <person name="Smagghe G."/>
            <person name="De Vuyst L."/>
            <person name="Vandamme P."/>
        </authorList>
    </citation>
    <scope>NUCLEOTIDE SEQUENCE [LARGE SCALE GENOMIC DNA]</scope>
    <source>
        <strain evidence="2 3">R-52487</strain>
    </source>
</reference>
<dbReference type="STRING" id="1539051.AL01_00370"/>
<dbReference type="Proteomes" id="UP000200980">
    <property type="component" value="Unassembled WGS sequence"/>
</dbReference>
<name>A0A1S8GR74_9PROT</name>
<comment type="caution">
    <text evidence="2">The sequence shown here is derived from an EMBL/GenBank/DDBJ whole genome shotgun (WGS) entry which is preliminary data.</text>
</comment>
<organism evidence="2 3">
    <name type="scientific">Bombella intestini</name>
    <dbReference type="NCBI Taxonomy" id="1539051"/>
    <lineage>
        <taxon>Bacteria</taxon>
        <taxon>Pseudomonadati</taxon>
        <taxon>Pseudomonadota</taxon>
        <taxon>Alphaproteobacteria</taxon>
        <taxon>Acetobacterales</taxon>
        <taxon>Acetobacteraceae</taxon>
        <taxon>Bombella</taxon>
    </lineage>
</organism>
<dbReference type="InterPro" id="IPR036108">
    <property type="entry name" value="4pyrrol_syn_uPrphyn_synt_sf"/>
</dbReference>
<dbReference type="GO" id="GO:0033014">
    <property type="term" value="P:tetrapyrrole biosynthetic process"/>
    <property type="evidence" value="ECO:0007669"/>
    <property type="project" value="InterPro"/>
</dbReference>
<dbReference type="GO" id="GO:0004852">
    <property type="term" value="F:uroporphyrinogen-III synthase activity"/>
    <property type="evidence" value="ECO:0007669"/>
    <property type="project" value="InterPro"/>
</dbReference>
<dbReference type="Gene3D" id="3.40.50.10090">
    <property type="match status" value="2"/>
</dbReference>
<dbReference type="SUPFAM" id="SSF69618">
    <property type="entry name" value="HemD-like"/>
    <property type="match status" value="1"/>
</dbReference>
<evidence type="ECO:0000259" key="1">
    <source>
        <dbReference type="Pfam" id="PF02602"/>
    </source>
</evidence>
<keyword evidence="3" id="KW-1185">Reference proteome</keyword>
<dbReference type="InterPro" id="IPR003754">
    <property type="entry name" value="4pyrrol_synth_uPrphyn_synth"/>
</dbReference>